<dbReference type="PANTHER" id="PTHR43133:SF8">
    <property type="entry name" value="RNA POLYMERASE SIGMA FACTOR HI_1459-RELATED"/>
    <property type="match status" value="1"/>
</dbReference>
<reference evidence="8 9" key="1">
    <citation type="submission" date="2018-05" db="EMBL/GenBank/DDBJ databases">
        <title>A metagenomic window into the 2 km-deep terrestrial subsurface aquifer revealed taxonomically and functionally diverse microbial community comprising novel uncultured bacterial lineages.</title>
        <authorList>
            <person name="Kadnikov V.V."/>
            <person name="Mardanov A.V."/>
            <person name="Beletsky A.V."/>
            <person name="Banks D."/>
            <person name="Pimenov N.V."/>
            <person name="Frank Y.A."/>
            <person name="Karnachuk O.V."/>
            <person name="Ravin N.V."/>
        </authorList>
    </citation>
    <scope>NUCLEOTIDE SEQUENCE [LARGE SCALE GENOMIC DNA]</scope>
    <source>
        <strain evidence="8">BY5</strain>
    </source>
</reference>
<dbReference type="InterPro" id="IPR039425">
    <property type="entry name" value="RNA_pol_sigma-70-like"/>
</dbReference>
<gene>
    <name evidence="8" type="ORF">OZSIB_2861</name>
</gene>
<evidence type="ECO:0000256" key="2">
    <source>
        <dbReference type="ARBA" id="ARBA00023015"/>
    </source>
</evidence>
<evidence type="ECO:0000256" key="1">
    <source>
        <dbReference type="ARBA" id="ARBA00010641"/>
    </source>
</evidence>
<dbReference type="Gene3D" id="1.10.1740.10">
    <property type="match status" value="1"/>
</dbReference>
<evidence type="ECO:0000256" key="3">
    <source>
        <dbReference type="ARBA" id="ARBA00023082"/>
    </source>
</evidence>
<feature type="domain" description="RNA polymerase sigma factor 70 region 4 type 2" evidence="7">
    <location>
        <begin position="108"/>
        <end position="159"/>
    </location>
</feature>
<dbReference type="InterPro" id="IPR036388">
    <property type="entry name" value="WH-like_DNA-bd_sf"/>
</dbReference>
<name>A0A367ZI75_9BACT</name>
<dbReference type="Pfam" id="PF04542">
    <property type="entry name" value="Sigma70_r2"/>
    <property type="match status" value="1"/>
</dbReference>
<dbReference type="InterPro" id="IPR013324">
    <property type="entry name" value="RNA_pol_sigma_r3/r4-like"/>
</dbReference>
<evidence type="ECO:0000259" key="7">
    <source>
        <dbReference type="Pfam" id="PF08281"/>
    </source>
</evidence>
<evidence type="ECO:0000313" key="9">
    <source>
        <dbReference type="Proteomes" id="UP000252355"/>
    </source>
</evidence>
<dbReference type="EMBL" id="QOQW01000033">
    <property type="protein sequence ID" value="RCK77803.1"/>
    <property type="molecule type" value="Genomic_DNA"/>
</dbReference>
<dbReference type="GO" id="GO:0003677">
    <property type="term" value="F:DNA binding"/>
    <property type="evidence" value="ECO:0007669"/>
    <property type="project" value="UniProtKB-KW"/>
</dbReference>
<evidence type="ECO:0000256" key="5">
    <source>
        <dbReference type="ARBA" id="ARBA00023163"/>
    </source>
</evidence>
<dbReference type="AlphaFoldDB" id="A0A367ZI75"/>
<dbReference type="Pfam" id="PF08281">
    <property type="entry name" value="Sigma70_r4_2"/>
    <property type="match status" value="1"/>
</dbReference>
<dbReference type="InterPro" id="IPR007627">
    <property type="entry name" value="RNA_pol_sigma70_r2"/>
</dbReference>
<dbReference type="InterPro" id="IPR013249">
    <property type="entry name" value="RNA_pol_sigma70_r4_t2"/>
</dbReference>
<dbReference type="NCBIfam" id="TIGR02937">
    <property type="entry name" value="sigma70-ECF"/>
    <property type="match status" value="1"/>
</dbReference>
<accession>A0A367ZI75</accession>
<sequence>MVRRGRKDAFRLLVENHWERIHNLLRRFLKDPDLAEDLCQEAFLQAFTSLDTFDETRPFGPWMSRVAVNTALMHRRKTGRQVVVTPYDENEIRQWLPGPGERVVGAMIVDEFLARLPESFRLLFLMRYALDLSYEEMADFLSEPVGTVKGNLYRARELLKQAVGEPESRPQLVAEGATP</sequence>
<keyword evidence="3" id="KW-0731">Sigma factor</keyword>
<comment type="similarity">
    <text evidence="1">Belongs to the sigma-70 factor family. ECF subfamily.</text>
</comment>
<evidence type="ECO:0000256" key="4">
    <source>
        <dbReference type="ARBA" id="ARBA00023125"/>
    </source>
</evidence>
<dbReference type="CDD" id="cd06171">
    <property type="entry name" value="Sigma70_r4"/>
    <property type="match status" value="1"/>
</dbReference>
<evidence type="ECO:0000313" key="8">
    <source>
        <dbReference type="EMBL" id="RCK77803.1"/>
    </source>
</evidence>
<protein>
    <submittedName>
        <fullName evidence="8">RNA polymerase sigma factor RpoE</fullName>
    </submittedName>
</protein>
<evidence type="ECO:0000259" key="6">
    <source>
        <dbReference type="Pfam" id="PF04542"/>
    </source>
</evidence>
<dbReference type="Gene3D" id="1.10.10.10">
    <property type="entry name" value="Winged helix-like DNA-binding domain superfamily/Winged helix DNA-binding domain"/>
    <property type="match status" value="1"/>
</dbReference>
<dbReference type="InterPro" id="IPR014284">
    <property type="entry name" value="RNA_pol_sigma-70_dom"/>
</dbReference>
<dbReference type="PANTHER" id="PTHR43133">
    <property type="entry name" value="RNA POLYMERASE ECF-TYPE SIGMA FACTO"/>
    <property type="match status" value="1"/>
</dbReference>
<dbReference type="GO" id="GO:0006352">
    <property type="term" value="P:DNA-templated transcription initiation"/>
    <property type="evidence" value="ECO:0007669"/>
    <property type="project" value="InterPro"/>
</dbReference>
<comment type="caution">
    <text evidence="8">The sequence shown here is derived from an EMBL/GenBank/DDBJ whole genome shotgun (WGS) entry which is preliminary data.</text>
</comment>
<dbReference type="Proteomes" id="UP000252355">
    <property type="component" value="Unassembled WGS sequence"/>
</dbReference>
<dbReference type="SUPFAM" id="SSF88659">
    <property type="entry name" value="Sigma3 and sigma4 domains of RNA polymerase sigma factors"/>
    <property type="match status" value="1"/>
</dbReference>
<proteinExistence type="inferred from homology"/>
<dbReference type="InterPro" id="IPR013325">
    <property type="entry name" value="RNA_pol_sigma_r2"/>
</dbReference>
<organism evidence="8 9">
    <name type="scientific">Candidatus Ozemobacter sibiricus</name>
    <dbReference type="NCBI Taxonomy" id="2268124"/>
    <lineage>
        <taxon>Bacteria</taxon>
        <taxon>Candidatus Ozemobacteria</taxon>
        <taxon>Candidatus Ozemobacterales</taxon>
        <taxon>Candidatus Ozemobacteraceae</taxon>
        <taxon>Candidatus Ozemobacter</taxon>
    </lineage>
</organism>
<dbReference type="SUPFAM" id="SSF88946">
    <property type="entry name" value="Sigma2 domain of RNA polymerase sigma factors"/>
    <property type="match status" value="1"/>
</dbReference>
<feature type="domain" description="RNA polymerase sigma-70 region 2" evidence="6">
    <location>
        <begin position="13"/>
        <end position="80"/>
    </location>
</feature>
<dbReference type="GO" id="GO:0016987">
    <property type="term" value="F:sigma factor activity"/>
    <property type="evidence" value="ECO:0007669"/>
    <property type="project" value="UniProtKB-KW"/>
</dbReference>
<keyword evidence="4" id="KW-0238">DNA-binding</keyword>
<keyword evidence="2" id="KW-0805">Transcription regulation</keyword>
<keyword evidence="5" id="KW-0804">Transcription</keyword>